<dbReference type="AlphaFoldDB" id="A0A8J5MEJ6"/>
<feature type="chain" id="PRO_5035302050" description="RxLR effector protein" evidence="2">
    <location>
        <begin position="23"/>
        <end position="139"/>
    </location>
</feature>
<feature type="signal peptide" evidence="2">
    <location>
        <begin position="1"/>
        <end position="22"/>
    </location>
</feature>
<evidence type="ECO:0008006" key="5">
    <source>
        <dbReference type="Google" id="ProtNLM"/>
    </source>
</evidence>
<comment type="caution">
    <text evidence="3">The sequence shown here is derived from an EMBL/GenBank/DDBJ whole genome shotgun (WGS) entry which is preliminary data.</text>
</comment>
<evidence type="ECO:0000256" key="1">
    <source>
        <dbReference type="SAM" id="MobiDB-lite"/>
    </source>
</evidence>
<accession>A0A8J5MEJ6</accession>
<evidence type="ECO:0000256" key="2">
    <source>
        <dbReference type="SAM" id="SignalP"/>
    </source>
</evidence>
<feature type="region of interest" description="Disordered" evidence="1">
    <location>
        <begin position="36"/>
        <end position="139"/>
    </location>
</feature>
<proteinExistence type="predicted"/>
<sequence>MRLHQVVLAAAVAIILMTTSNGLSVSVESPTKSALKRATTEAGNAGGLTERFLVTSEDEGTEDNTINDSTEAENEERLFGLKRRKKRKRSEEEEATPTPTPAPGNSTAEPTLIPRLISPLPAPPTRESVTNNILNRIFD</sequence>
<keyword evidence="2" id="KW-0732">Signal</keyword>
<gene>
    <name evidence="3" type="ORF">JG688_00011903</name>
</gene>
<evidence type="ECO:0000313" key="4">
    <source>
        <dbReference type="Proteomes" id="UP000709295"/>
    </source>
</evidence>
<evidence type="ECO:0000313" key="3">
    <source>
        <dbReference type="EMBL" id="KAG6955361.1"/>
    </source>
</evidence>
<protein>
    <recommendedName>
        <fullName evidence="5">RxLR effector protein</fullName>
    </recommendedName>
</protein>
<organism evidence="3 4">
    <name type="scientific">Phytophthora aleatoria</name>
    <dbReference type="NCBI Taxonomy" id="2496075"/>
    <lineage>
        <taxon>Eukaryota</taxon>
        <taxon>Sar</taxon>
        <taxon>Stramenopiles</taxon>
        <taxon>Oomycota</taxon>
        <taxon>Peronosporomycetes</taxon>
        <taxon>Peronosporales</taxon>
        <taxon>Peronosporaceae</taxon>
        <taxon>Phytophthora</taxon>
    </lineage>
</organism>
<feature type="compositionally biased region" description="Polar residues" evidence="1">
    <location>
        <begin position="127"/>
        <end position="139"/>
    </location>
</feature>
<dbReference type="Proteomes" id="UP000709295">
    <property type="component" value="Unassembled WGS sequence"/>
</dbReference>
<keyword evidence="4" id="KW-1185">Reference proteome</keyword>
<name>A0A8J5MEJ6_9STRA</name>
<dbReference type="EMBL" id="JAENGY010000874">
    <property type="protein sequence ID" value="KAG6955361.1"/>
    <property type="molecule type" value="Genomic_DNA"/>
</dbReference>
<reference evidence="3" key="1">
    <citation type="submission" date="2021-01" db="EMBL/GenBank/DDBJ databases">
        <title>Phytophthora aleatoria, a newly-described species from Pinus radiata is distinct from Phytophthora cactorum isolates based on comparative genomics.</title>
        <authorList>
            <person name="Mcdougal R."/>
            <person name="Panda P."/>
            <person name="Williams N."/>
            <person name="Studholme D.J."/>
        </authorList>
    </citation>
    <scope>NUCLEOTIDE SEQUENCE</scope>
    <source>
        <strain evidence="3">NZFS 4037</strain>
    </source>
</reference>